<dbReference type="SUPFAM" id="SSF52266">
    <property type="entry name" value="SGNH hydrolase"/>
    <property type="match status" value="1"/>
</dbReference>
<dbReference type="InterPro" id="IPR036514">
    <property type="entry name" value="SGNH_hydro_sf"/>
</dbReference>
<comment type="similarity">
    <text evidence="1">Belongs to the 'GDSL' lipolytic enzyme family.</text>
</comment>
<name>D8QWR2_SELML</name>
<proteinExistence type="inferred from homology"/>
<organism evidence="3">
    <name type="scientific">Selaginella moellendorffii</name>
    <name type="common">Spikemoss</name>
    <dbReference type="NCBI Taxonomy" id="88036"/>
    <lineage>
        <taxon>Eukaryota</taxon>
        <taxon>Viridiplantae</taxon>
        <taxon>Streptophyta</taxon>
        <taxon>Embryophyta</taxon>
        <taxon>Tracheophyta</taxon>
        <taxon>Lycopodiopsida</taxon>
        <taxon>Selaginellales</taxon>
        <taxon>Selaginellaceae</taxon>
        <taxon>Selaginella</taxon>
    </lineage>
</organism>
<evidence type="ECO:0000313" key="3">
    <source>
        <dbReference type="Proteomes" id="UP000001514"/>
    </source>
</evidence>
<evidence type="ECO:0000313" key="2">
    <source>
        <dbReference type="EMBL" id="EFJ35679.1"/>
    </source>
</evidence>
<dbReference type="PANTHER" id="PTHR22835">
    <property type="entry name" value="ZINC FINGER FYVE DOMAIN CONTAINING PROTEIN"/>
    <property type="match status" value="1"/>
</dbReference>
<dbReference type="EMBL" id="GL377568">
    <property type="protein sequence ID" value="EFJ35679.1"/>
    <property type="molecule type" value="Genomic_DNA"/>
</dbReference>
<evidence type="ECO:0000256" key="1">
    <source>
        <dbReference type="ARBA" id="ARBA00008668"/>
    </source>
</evidence>
<dbReference type="OrthoDB" id="1600564at2759"/>
<evidence type="ECO:0008006" key="4">
    <source>
        <dbReference type="Google" id="ProtNLM"/>
    </source>
</evidence>
<protein>
    <recommendedName>
        <fullName evidence="4">SGNH hydrolase-type esterase domain-containing protein</fullName>
    </recommendedName>
</protein>
<dbReference type="Gene3D" id="3.40.50.1110">
    <property type="entry name" value="SGNH hydrolase"/>
    <property type="match status" value="1"/>
</dbReference>
<dbReference type="GO" id="GO:0016788">
    <property type="term" value="F:hydrolase activity, acting on ester bonds"/>
    <property type="evidence" value="ECO:0007669"/>
    <property type="project" value="InterPro"/>
</dbReference>
<reference evidence="2 3" key="1">
    <citation type="journal article" date="2011" name="Science">
        <title>The Selaginella genome identifies genetic changes associated with the evolution of vascular plants.</title>
        <authorList>
            <person name="Banks J.A."/>
            <person name="Nishiyama T."/>
            <person name="Hasebe M."/>
            <person name="Bowman J.L."/>
            <person name="Gribskov M."/>
            <person name="dePamphilis C."/>
            <person name="Albert V.A."/>
            <person name="Aono N."/>
            <person name="Aoyama T."/>
            <person name="Ambrose B.A."/>
            <person name="Ashton N.W."/>
            <person name="Axtell M.J."/>
            <person name="Barker E."/>
            <person name="Barker M.S."/>
            <person name="Bennetzen J.L."/>
            <person name="Bonawitz N.D."/>
            <person name="Chapple C."/>
            <person name="Cheng C."/>
            <person name="Correa L.G."/>
            <person name="Dacre M."/>
            <person name="DeBarry J."/>
            <person name="Dreyer I."/>
            <person name="Elias M."/>
            <person name="Engstrom E.M."/>
            <person name="Estelle M."/>
            <person name="Feng L."/>
            <person name="Finet C."/>
            <person name="Floyd S.K."/>
            <person name="Frommer W.B."/>
            <person name="Fujita T."/>
            <person name="Gramzow L."/>
            <person name="Gutensohn M."/>
            <person name="Harholt J."/>
            <person name="Hattori M."/>
            <person name="Heyl A."/>
            <person name="Hirai T."/>
            <person name="Hiwatashi Y."/>
            <person name="Ishikawa M."/>
            <person name="Iwata M."/>
            <person name="Karol K.G."/>
            <person name="Koehler B."/>
            <person name="Kolukisaoglu U."/>
            <person name="Kubo M."/>
            <person name="Kurata T."/>
            <person name="Lalonde S."/>
            <person name="Li K."/>
            <person name="Li Y."/>
            <person name="Litt A."/>
            <person name="Lyons E."/>
            <person name="Manning G."/>
            <person name="Maruyama T."/>
            <person name="Michael T.P."/>
            <person name="Mikami K."/>
            <person name="Miyazaki S."/>
            <person name="Morinaga S."/>
            <person name="Murata T."/>
            <person name="Mueller-Roeber B."/>
            <person name="Nelson D.R."/>
            <person name="Obara M."/>
            <person name="Oguri Y."/>
            <person name="Olmstead R.G."/>
            <person name="Onodera N."/>
            <person name="Petersen B.L."/>
            <person name="Pils B."/>
            <person name="Prigge M."/>
            <person name="Rensing S.A."/>
            <person name="Riano-Pachon D.M."/>
            <person name="Roberts A.W."/>
            <person name="Sato Y."/>
            <person name="Scheller H.V."/>
            <person name="Schulz B."/>
            <person name="Schulz C."/>
            <person name="Shakirov E.V."/>
            <person name="Shibagaki N."/>
            <person name="Shinohara N."/>
            <person name="Shippen D.E."/>
            <person name="Soerensen I."/>
            <person name="Sotooka R."/>
            <person name="Sugimoto N."/>
            <person name="Sugita M."/>
            <person name="Sumikawa N."/>
            <person name="Tanurdzic M."/>
            <person name="Theissen G."/>
            <person name="Ulvskov P."/>
            <person name="Wakazuki S."/>
            <person name="Weng J.K."/>
            <person name="Willats W.W."/>
            <person name="Wipf D."/>
            <person name="Wolf P.G."/>
            <person name="Yang L."/>
            <person name="Zimmer A.D."/>
            <person name="Zhu Q."/>
            <person name="Mitros T."/>
            <person name="Hellsten U."/>
            <person name="Loque D."/>
            <person name="Otillar R."/>
            <person name="Salamov A."/>
            <person name="Schmutz J."/>
            <person name="Shapiro H."/>
            <person name="Lindquist E."/>
            <person name="Lucas S."/>
            <person name="Rokhsar D."/>
            <person name="Grigoriev I.V."/>
        </authorList>
    </citation>
    <scope>NUCLEOTIDE SEQUENCE [LARGE SCALE GENOMIC DNA]</scope>
</reference>
<dbReference type="HOGENOM" id="CLU_015101_2_1_1"/>
<dbReference type="Gramene" id="EFJ35679">
    <property type="protein sequence ID" value="EFJ35679"/>
    <property type="gene ID" value="SELMODRAFT_80611"/>
</dbReference>
<dbReference type="PANTHER" id="PTHR22835:SF659">
    <property type="entry name" value="GDSL LIPASE_ACYLHYDROLASE, PUTATIVE (AFU_ORTHOLOGUE AFUA_2G00510)-RELATED"/>
    <property type="match status" value="1"/>
</dbReference>
<dbReference type="AlphaFoldDB" id="D8QWR2"/>
<dbReference type="Proteomes" id="UP000001514">
    <property type="component" value="Unassembled WGS sequence"/>
</dbReference>
<dbReference type="KEGG" id="smo:SELMODRAFT_80611"/>
<dbReference type="Pfam" id="PF00657">
    <property type="entry name" value="Lipase_GDSL"/>
    <property type="match status" value="1"/>
</dbReference>
<dbReference type="InterPro" id="IPR001087">
    <property type="entry name" value="GDSL"/>
</dbReference>
<keyword evidence="3" id="KW-1185">Reference proteome</keyword>
<dbReference type="eggNOG" id="ENOG502QSMM">
    <property type="taxonomic scope" value="Eukaryota"/>
</dbReference>
<dbReference type="InParanoid" id="D8QWR2"/>
<dbReference type="OMA" id="PIESIWF"/>
<accession>D8QWR2</accession>
<gene>
    <name evidence="2" type="ORF">SELMODRAFT_80611</name>
</gene>
<sequence>MAFGDSLSDTGNLQSMSGGVVKLPYGMTYFKKATGRFSDGRLWLDFAMDNFGTQFLPPYDDGSNKNLDYTKGVNFAIAGATANEDFASPTLPSGISLDHQIDSFVNFKKDCSSSHATSHFPSTGTVESGVAIILIGGNDINYMIIGGSSPSAIVAKIPDVIGSIEDGINRLAKEGIKSFLVMNLPPQGCLPLYLQQSVGSSPKYDGFGCLEEISKVSMEFNKALMAMLEGIDAGENIVYGDVFAAALTMYKSPEDYGFDPASKLQACCGSGSGTYNCDASKPGCGCSTSTVCKSLSKHMNWDGVHFTEKFYQKITDFVMNQGFYMVVKGSSFF</sequence>